<dbReference type="Gene3D" id="1.10.510.10">
    <property type="entry name" value="Transferase(Phosphotransferase) domain 1"/>
    <property type="match status" value="1"/>
</dbReference>
<comment type="caution">
    <text evidence="1">The sequence shown here is derived from an EMBL/GenBank/DDBJ whole genome shotgun (WGS) entry which is preliminary data.</text>
</comment>
<evidence type="ECO:0000313" key="2">
    <source>
        <dbReference type="Proteomes" id="UP000237347"/>
    </source>
</evidence>
<dbReference type="Proteomes" id="UP000237347">
    <property type="component" value="Unassembled WGS sequence"/>
</dbReference>
<reference evidence="1 2" key="1">
    <citation type="journal article" date="2018" name="Sci. Data">
        <title>The draft genome sequence of cork oak.</title>
        <authorList>
            <person name="Ramos A.M."/>
            <person name="Usie A."/>
            <person name="Barbosa P."/>
            <person name="Barros P.M."/>
            <person name="Capote T."/>
            <person name="Chaves I."/>
            <person name="Simoes F."/>
            <person name="Abreu I."/>
            <person name="Carrasquinho I."/>
            <person name="Faro C."/>
            <person name="Guimaraes J.B."/>
            <person name="Mendonca D."/>
            <person name="Nobrega F."/>
            <person name="Rodrigues L."/>
            <person name="Saibo N.J.M."/>
            <person name="Varela M.C."/>
            <person name="Egas C."/>
            <person name="Matos J."/>
            <person name="Miguel C.M."/>
            <person name="Oliveira M.M."/>
            <person name="Ricardo C.P."/>
            <person name="Goncalves S."/>
        </authorList>
    </citation>
    <scope>NUCLEOTIDE SEQUENCE [LARGE SCALE GENOMIC DNA]</scope>
    <source>
        <strain evidence="2">cv. HL8</strain>
    </source>
</reference>
<dbReference type="AlphaFoldDB" id="A0AAW0KKP1"/>
<keyword evidence="1" id="KW-0675">Receptor</keyword>
<evidence type="ECO:0000313" key="1">
    <source>
        <dbReference type="EMBL" id="KAK7839927.1"/>
    </source>
</evidence>
<sequence length="94" mass="10783">MLEWVRELHGRGILLDVADQRLGGHFDEQQMNCLLIVGLWCAHSEYDHRPSIKEAIQVLNFEAPLPLLQFDIPRSSHHTPTMNETTSLFSTSNE</sequence>
<organism evidence="1 2">
    <name type="scientific">Quercus suber</name>
    <name type="common">Cork oak</name>
    <dbReference type="NCBI Taxonomy" id="58331"/>
    <lineage>
        <taxon>Eukaryota</taxon>
        <taxon>Viridiplantae</taxon>
        <taxon>Streptophyta</taxon>
        <taxon>Embryophyta</taxon>
        <taxon>Tracheophyta</taxon>
        <taxon>Spermatophyta</taxon>
        <taxon>Magnoliopsida</taxon>
        <taxon>eudicotyledons</taxon>
        <taxon>Gunneridae</taxon>
        <taxon>Pentapetalae</taxon>
        <taxon>rosids</taxon>
        <taxon>fabids</taxon>
        <taxon>Fagales</taxon>
        <taxon>Fagaceae</taxon>
        <taxon>Quercus</taxon>
    </lineage>
</organism>
<keyword evidence="2" id="KW-1185">Reference proteome</keyword>
<dbReference type="GO" id="GO:0016301">
    <property type="term" value="F:kinase activity"/>
    <property type="evidence" value="ECO:0007669"/>
    <property type="project" value="UniProtKB-KW"/>
</dbReference>
<keyword evidence="1" id="KW-0418">Kinase</keyword>
<protein>
    <submittedName>
        <fullName evidence="1">L-type lectin-domain containing receptor kinase ix.1</fullName>
    </submittedName>
</protein>
<gene>
    <name evidence="1" type="primary">LECRK91_28</name>
    <name evidence="1" type="ORF">CFP56_017378</name>
</gene>
<name>A0AAW0KKP1_QUESU</name>
<proteinExistence type="predicted"/>
<dbReference type="EMBL" id="PKMF04000272">
    <property type="protein sequence ID" value="KAK7839927.1"/>
    <property type="molecule type" value="Genomic_DNA"/>
</dbReference>
<accession>A0AAW0KKP1</accession>
<keyword evidence="1" id="KW-0808">Transferase</keyword>